<accession>A0A1G8BFS1</accession>
<dbReference type="SUPFAM" id="SSF46785">
    <property type="entry name" value="Winged helix' DNA-binding domain"/>
    <property type="match status" value="1"/>
</dbReference>
<dbReference type="Gene3D" id="3.40.190.10">
    <property type="entry name" value="Periplasmic binding protein-like II"/>
    <property type="match status" value="2"/>
</dbReference>
<evidence type="ECO:0000256" key="4">
    <source>
        <dbReference type="ARBA" id="ARBA00023163"/>
    </source>
</evidence>
<dbReference type="Pfam" id="PF03466">
    <property type="entry name" value="LysR_substrate"/>
    <property type="match status" value="1"/>
</dbReference>
<organism evidence="6 7">
    <name type="scientific">Desulfosporosinus hippei DSM 8344</name>
    <dbReference type="NCBI Taxonomy" id="1121419"/>
    <lineage>
        <taxon>Bacteria</taxon>
        <taxon>Bacillati</taxon>
        <taxon>Bacillota</taxon>
        <taxon>Clostridia</taxon>
        <taxon>Eubacteriales</taxon>
        <taxon>Desulfitobacteriaceae</taxon>
        <taxon>Desulfosporosinus</taxon>
    </lineage>
</organism>
<protein>
    <submittedName>
        <fullName evidence="6">DNA-binding transcriptional regulator, LysR family</fullName>
    </submittedName>
</protein>
<evidence type="ECO:0000313" key="7">
    <source>
        <dbReference type="Proteomes" id="UP000198656"/>
    </source>
</evidence>
<dbReference type="PRINTS" id="PR00039">
    <property type="entry name" value="HTHLYSR"/>
</dbReference>
<dbReference type="GO" id="GO:0003700">
    <property type="term" value="F:DNA-binding transcription factor activity"/>
    <property type="evidence" value="ECO:0007669"/>
    <property type="project" value="InterPro"/>
</dbReference>
<keyword evidence="7" id="KW-1185">Reference proteome</keyword>
<dbReference type="PANTHER" id="PTHR30126:SF39">
    <property type="entry name" value="HTH-TYPE TRANSCRIPTIONAL REGULATOR CYSL"/>
    <property type="match status" value="1"/>
</dbReference>
<keyword evidence="3 6" id="KW-0238">DNA-binding</keyword>
<keyword evidence="2" id="KW-0805">Transcription regulation</keyword>
<dbReference type="RefSeq" id="WP_092333360.1">
    <property type="nucleotide sequence ID" value="NZ_FNCP01000012.1"/>
</dbReference>
<evidence type="ECO:0000313" key="6">
    <source>
        <dbReference type="EMBL" id="SDH31971.1"/>
    </source>
</evidence>
<evidence type="ECO:0000256" key="3">
    <source>
        <dbReference type="ARBA" id="ARBA00023125"/>
    </source>
</evidence>
<evidence type="ECO:0000256" key="1">
    <source>
        <dbReference type="ARBA" id="ARBA00009437"/>
    </source>
</evidence>
<dbReference type="InterPro" id="IPR000847">
    <property type="entry name" value="LysR_HTH_N"/>
</dbReference>
<proteinExistence type="inferred from homology"/>
<dbReference type="GO" id="GO:0000976">
    <property type="term" value="F:transcription cis-regulatory region binding"/>
    <property type="evidence" value="ECO:0007669"/>
    <property type="project" value="TreeGrafter"/>
</dbReference>
<evidence type="ECO:0000256" key="2">
    <source>
        <dbReference type="ARBA" id="ARBA00023015"/>
    </source>
</evidence>
<dbReference type="InterPro" id="IPR036388">
    <property type="entry name" value="WH-like_DNA-bd_sf"/>
</dbReference>
<comment type="similarity">
    <text evidence="1">Belongs to the LysR transcriptional regulatory family.</text>
</comment>
<dbReference type="EMBL" id="FNCP01000012">
    <property type="protein sequence ID" value="SDH31971.1"/>
    <property type="molecule type" value="Genomic_DNA"/>
</dbReference>
<dbReference type="Pfam" id="PF00126">
    <property type="entry name" value="HTH_1"/>
    <property type="match status" value="1"/>
</dbReference>
<dbReference type="InterPro" id="IPR005119">
    <property type="entry name" value="LysR_subst-bd"/>
</dbReference>
<dbReference type="PANTHER" id="PTHR30126">
    <property type="entry name" value="HTH-TYPE TRANSCRIPTIONAL REGULATOR"/>
    <property type="match status" value="1"/>
</dbReference>
<gene>
    <name evidence="6" type="ORF">SAMN05443529_11224</name>
</gene>
<dbReference type="SUPFAM" id="SSF53850">
    <property type="entry name" value="Periplasmic binding protein-like II"/>
    <property type="match status" value="1"/>
</dbReference>
<dbReference type="InterPro" id="IPR036390">
    <property type="entry name" value="WH_DNA-bd_sf"/>
</dbReference>
<dbReference type="AlphaFoldDB" id="A0A1G8BFS1"/>
<evidence type="ECO:0000259" key="5">
    <source>
        <dbReference type="PROSITE" id="PS50931"/>
    </source>
</evidence>
<dbReference type="Gene3D" id="1.10.10.10">
    <property type="entry name" value="Winged helix-like DNA-binding domain superfamily/Winged helix DNA-binding domain"/>
    <property type="match status" value="1"/>
</dbReference>
<dbReference type="CDD" id="cd08420">
    <property type="entry name" value="PBP2_CysL_like"/>
    <property type="match status" value="1"/>
</dbReference>
<dbReference type="FunFam" id="1.10.10.10:FF:000001">
    <property type="entry name" value="LysR family transcriptional regulator"/>
    <property type="match status" value="1"/>
</dbReference>
<sequence>MEQLFLLFKEVAETKNITLSAEKLHMSQPNVSSQIKQLENQYGARFFDRSNKGVTLTKEGEIFYSHVRSVLDILASAKEEINDLEKGQRGINLGATLTIAEYILPDILSYLYKKHPDANFNVKIASTEAITKDVIEKKVHIGLIEGTVPQDKYLSVGNFLDDELVVLVSKLHPWASRKGITLAELLYERLVTREKGSETRKIMEMAFKERGVDPEDLNITMELGSTDAIKQVVSAGLGITIISALTVKREDDKESFNTLKILDAPFYRPLSILTNNRINQTREECLLIDLLNDHRLLFSILSKNHSELGEHASKVRFTQPAVMAGKGGDKESYRGVS</sequence>
<dbReference type="Proteomes" id="UP000198656">
    <property type="component" value="Unassembled WGS sequence"/>
</dbReference>
<feature type="domain" description="HTH lysR-type" evidence="5">
    <location>
        <begin position="1"/>
        <end position="57"/>
    </location>
</feature>
<name>A0A1G8BFS1_9FIRM</name>
<dbReference type="PROSITE" id="PS50931">
    <property type="entry name" value="HTH_LYSR"/>
    <property type="match status" value="1"/>
</dbReference>
<dbReference type="OrthoDB" id="9785745at2"/>
<reference evidence="7" key="1">
    <citation type="submission" date="2016-10" db="EMBL/GenBank/DDBJ databases">
        <authorList>
            <person name="Varghese N."/>
            <person name="Submissions S."/>
        </authorList>
    </citation>
    <scope>NUCLEOTIDE SEQUENCE [LARGE SCALE GENOMIC DNA]</scope>
    <source>
        <strain evidence="7">DSM 8344</strain>
    </source>
</reference>
<keyword evidence="4" id="KW-0804">Transcription</keyword>